<feature type="compositionally biased region" description="Basic residues" evidence="1">
    <location>
        <begin position="472"/>
        <end position="491"/>
    </location>
</feature>
<dbReference type="PANTHER" id="PTHR31672:SF13">
    <property type="entry name" value="F-BOX PROTEIN CPR30-LIKE"/>
    <property type="match status" value="1"/>
</dbReference>
<protein>
    <submittedName>
        <fullName evidence="3">F-box domain</fullName>
    </submittedName>
</protein>
<dbReference type="Pfam" id="PF08268">
    <property type="entry name" value="FBA_3"/>
    <property type="match status" value="1"/>
</dbReference>
<comment type="caution">
    <text evidence="3">The sequence shown here is derived from an EMBL/GenBank/DDBJ whole genome shotgun (WGS) entry which is preliminary data.</text>
</comment>
<dbReference type="AlphaFoldDB" id="A0A200PZ95"/>
<evidence type="ECO:0000313" key="3">
    <source>
        <dbReference type="EMBL" id="OVA03516.1"/>
    </source>
</evidence>
<feature type="region of interest" description="Disordered" evidence="1">
    <location>
        <begin position="93"/>
        <end position="118"/>
    </location>
</feature>
<feature type="domain" description="F-box" evidence="2">
    <location>
        <begin position="29"/>
        <end position="77"/>
    </location>
</feature>
<reference evidence="3 4" key="1">
    <citation type="journal article" date="2017" name="Mol. Plant">
        <title>The Genome of Medicinal Plant Macleaya cordata Provides New Insights into Benzylisoquinoline Alkaloids Metabolism.</title>
        <authorList>
            <person name="Liu X."/>
            <person name="Liu Y."/>
            <person name="Huang P."/>
            <person name="Ma Y."/>
            <person name="Qing Z."/>
            <person name="Tang Q."/>
            <person name="Cao H."/>
            <person name="Cheng P."/>
            <person name="Zheng Y."/>
            <person name="Yuan Z."/>
            <person name="Zhou Y."/>
            <person name="Liu J."/>
            <person name="Tang Z."/>
            <person name="Zhuo Y."/>
            <person name="Zhang Y."/>
            <person name="Yu L."/>
            <person name="Huang J."/>
            <person name="Yang P."/>
            <person name="Peng Q."/>
            <person name="Zhang J."/>
            <person name="Jiang W."/>
            <person name="Zhang Z."/>
            <person name="Lin K."/>
            <person name="Ro D.K."/>
            <person name="Chen X."/>
            <person name="Xiong X."/>
            <person name="Shang Y."/>
            <person name="Huang S."/>
            <person name="Zeng J."/>
        </authorList>
    </citation>
    <scope>NUCLEOTIDE SEQUENCE [LARGE SCALE GENOMIC DNA]</scope>
    <source>
        <strain evidence="4">cv. BLH2017</strain>
        <tissue evidence="3">Root</tissue>
    </source>
</reference>
<sequence length="491" mass="56812">MSGLREEHEIGLDERGRLRRRSQFLGLRPHPRNNLPEEIMLNILSRLPVESVLECRLVCKTWSNLPLLDDNTYFADMHLRRHHRGLLLPHHDQQQHLDHHHDHDDEYQYHHHNHSNSAATASSNKMSFLFQHYKFYYVEYDENDEQSFQKLGRRIKLPSPRNFGTPVGSCNGLICLSKRYSKSTFFVDDPVYICNPITREYVTLPRCCVMSHGNYRNVRLVHGFGYHPFTNEYKVVRIYYCRNQRPVVGHVQVYTLGSGSGWRNKGETTHILQLTFRSNGALFNGALHWLSHESNIVAFDLAAEEFHLLPTPPFSYPKWSNDSTLWMLGGSLCLLHETSYFSSDIWLLKKNDQKESSSTSSYYDMKGGKEYQTWSWSREFSVELKSMNLNYQPFALTKSGEIIFLHGGKIIVLYDPKTATSKEVGNVNNTWSAAVLMSHFSTFVSLKALGENAKIIGSADEDSDTKSSKMNRSFKKKRSIKRKRSIHLGQP</sequence>
<dbReference type="PANTHER" id="PTHR31672">
    <property type="entry name" value="BNACNNG10540D PROTEIN"/>
    <property type="match status" value="1"/>
</dbReference>
<feature type="region of interest" description="Disordered" evidence="1">
    <location>
        <begin position="459"/>
        <end position="491"/>
    </location>
</feature>
<dbReference type="InterPro" id="IPR036047">
    <property type="entry name" value="F-box-like_dom_sf"/>
</dbReference>
<dbReference type="InterPro" id="IPR001810">
    <property type="entry name" value="F-box_dom"/>
</dbReference>
<dbReference type="InterPro" id="IPR017451">
    <property type="entry name" value="F-box-assoc_interact_dom"/>
</dbReference>
<dbReference type="OMA" id="IRYPRTT"/>
<dbReference type="SMART" id="SM00256">
    <property type="entry name" value="FBOX"/>
    <property type="match status" value="1"/>
</dbReference>
<feature type="compositionally biased region" description="Basic and acidic residues" evidence="1">
    <location>
        <begin position="93"/>
        <end position="109"/>
    </location>
</feature>
<organism evidence="3 4">
    <name type="scientific">Macleaya cordata</name>
    <name type="common">Five-seeded plume-poppy</name>
    <name type="synonym">Bocconia cordata</name>
    <dbReference type="NCBI Taxonomy" id="56857"/>
    <lineage>
        <taxon>Eukaryota</taxon>
        <taxon>Viridiplantae</taxon>
        <taxon>Streptophyta</taxon>
        <taxon>Embryophyta</taxon>
        <taxon>Tracheophyta</taxon>
        <taxon>Spermatophyta</taxon>
        <taxon>Magnoliopsida</taxon>
        <taxon>Ranunculales</taxon>
        <taxon>Papaveraceae</taxon>
        <taxon>Papaveroideae</taxon>
        <taxon>Macleaya</taxon>
    </lineage>
</organism>
<evidence type="ECO:0000256" key="1">
    <source>
        <dbReference type="SAM" id="MobiDB-lite"/>
    </source>
</evidence>
<dbReference type="Gene3D" id="1.20.1280.50">
    <property type="match status" value="1"/>
</dbReference>
<dbReference type="CDD" id="cd22157">
    <property type="entry name" value="F-box_AtFBW1-like"/>
    <property type="match status" value="1"/>
</dbReference>
<dbReference type="PROSITE" id="PS50181">
    <property type="entry name" value="FBOX"/>
    <property type="match status" value="1"/>
</dbReference>
<dbReference type="InterPro" id="IPR050796">
    <property type="entry name" value="SCF_F-box_component"/>
</dbReference>
<evidence type="ECO:0000313" key="4">
    <source>
        <dbReference type="Proteomes" id="UP000195402"/>
    </source>
</evidence>
<dbReference type="InParanoid" id="A0A200PZ95"/>
<dbReference type="NCBIfam" id="TIGR01640">
    <property type="entry name" value="F_box_assoc_1"/>
    <property type="match status" value="1"/>
</dbReference>
<dbReference type="SUPFAM" id="SSF81383">
    <property type="entry name" value="F-box domain"/>
    <property type="match status" value="1"/>
</dbReference>
<keyword evidence="4" id="KW-1185">Reference proteome</keyword>
<dbReference type="Pfam" id="PF00646">
    <property type="entry name" value="F-box"/>
    <property type="match status" value="1"/>
</dbReference>
<dbReference type="OrthoDB" id="610337at2759"/>
<name>A0A200PZ95_MACCD</name>
<accession>A0A200PZ95</accession>
<dbReference type="EMBL" id="MVGT01003660">
    <property type="protein sequence ID" value="OVA03516.1"/>
    <property type="molecule type" value="Genomic_DNA"/>
</dbReference>
<proteinExistence type="predicted"/>
<dbReference type="Proteomes" id="UP000195402">
    <property type="component" value="Unassembled WGS sequence"/>
</dbReference>
<dbReference type="STRING" id="56857.A0A200PZ95"/>
<dbReference type="InterPro" id="IPR013187">
    <property type="entry name" value="F-box-assoc_dom_typ3"/>
</dbReference>
<gene>
    <name evidence="3" type="ORF">BVC80_1651g14</name>
</gene>
<evidence type="ECO:0000259" key="2">
    <source>
        <dbReference type="PROSITE" id="PS50181"/>
    </source>
</evidence>